<organism evidence="2 3">
    <name type="scientific">Chlorobium phaeobacteroides (strain DSM 266 / SMG 266 / 2430)</name>
    <dbReference type="NCBI Taxonomy" id="290317"/>
    <lineage>
        <taxon>Bacteria</taxon>
        <taxon>Pseudomonadati</taxon>
        <taxon>Chlorobiota</taxon>
        <taxon>Chlorobiia</taxon>
        <taxon>Chlorobiales</taxon>
        <taxon>Chlorobiaceae</taxon>
        <taxon>Chlorobium/Pelodictyon group</taxon>
        <taxon>Chlorobium</taxon>
    </lineage>
</organism>
<feature type="signal peptide" evidence="1">
    <location>
        <begin position="1"/>
        <end position="21"/>
    </location>
</feature>
<evidence type="ECO:0000256" key="1">
    <source>
        <dbReference type="SAM" id="SignalP"/>
    </source>
</evidence>
<dbReference type="InterPro" id="IPR010980">
    <property type="entry name" value="Cyt_c/b562"/>
</dbReference>
<protein>
    <recommendedName>
        <fullName evidence="4">Cytochrome c</fullName>
    </recommendedName>
</protein>
<name>A1BIA9_CHLPD</name>
<keyword evidence="3" id="KW-1185">Reference proteome</keyword>
<keyword evidence="1" id="KW-0732">Signal</keyword>
<dbReference type="KEGG" id="cph:Cpha266_2129"/>
<sequence precursor="true">MKMKKNVAAVCVMLMAGNAVAAEKTAEQLVAGKKQADITYRQLMEIMGTASTMINEGLVRENSRMVRDGVDLVINHPAPNHKPWLIVAPKDQEEFKKTLVAYDPILDSQAEQIAVEAGKPDWNAANSAASTLMGTCIACHASWKDKTIEIKKLL</sequence>
<proteinExistence type="predicted"/>
<dbReference type="GO" id="GO:0020037">
    <property type="term" value="F:heme binding"/>
    <property type="evidence" value="ECO:0007669"/>
    <property type="project" value="InterPro"/>
</dbReference>
<evidence type="ECO:0008006" key="4">
    <source>
        <dbReference type="Google" id="ProtNLM"/>
    </source>
</evidence>
<evidence type="ECO:0000313" key="2">
    <source>
        <dbReference type="EMBL" id="ABL66136.1"/>
    </source>
</evidence>
<dbReference type="EMBL" id="CP000492">
    <property type="protein sequence ID" value="ABL66136.1"/>
    <property type="molecule type" value="Genomic_DNA"/>
</dbReference>
<dbReference type="OrthoDB" id="5796460at2"/>
<dbReference type="SUPFAM" id="SSF47175">
    <property type="entry name" value="Cytochromes"/>
    <property type="match status" value="1"/>
</dbReference>
<gene>
    <name evidence="2" type="ordered locus">Cpha266_2129</name>
</gene>
<dbReference type="HOGENOM" id="CLU_1738328_0_0_10"/>
<accession>A1BIA9</accession>
<dbReference type="AlphaFoldDB" id="A1BIA9"/>
<dbReference type="eggNOG" id="ENOG5033ES9">
    <property type="taxonomic scope" value="Bacteria"/>
</dbReference>
<dbReference type="GO" id="GO:0022900">
    <property type="term" value="P:electron transport chain"/>
    <property type="evidence" value="ECO:0007669"/>
    <property type="project" value="InterPro"/>
</dbReference>
<evidence type="ECO:0000313" key="3">
    <source>
        <dbReference type="Proteomes" id="UP000008701"/>
    </source>
</evidence>
<reference evidence="2 3" key="1">
    <citation type="submission" date="2006-12" db="EMBL/GenBank/DDBJ databases">
        <title>Complete sequence of Chlorobium phaeobacteroides DSM 266.</title>
        <authorList>
            <consortium name="US DOE Joint Genome Institute"/>
            <person name="Copeland A."/>
            <person name="Lucas S."/>
            <person name="Lapidus A."/>
            <person name="Barry K."/>
            <person name="Detter J.C."/>
            <person name="Glavina del Rio T."/>
            <person name="Hammon N."/>
            <person name="Israni S."/>
            <person name="Pitluck S."/>
            <person name="Goltsman E."/>
            <person name="Schmutz J."/>
            <person name="Larimer F."/>
            <person name="Land M."/>
            <person name="Hauser L."/>
            <person name="Mikhailova N."/>
            <person name="Li T."/>
            <person name="Overmann J."/>
            <person name="Bryant D.A."/>
            <person name="Richardson P."/>
        </authorList>
    </citation>
    <scope>NUCLEOTIDE SEQUENCE [LARGE SCALE GENOMIC DNA]</scope>
    <source>
        <strain evidence="2 3">DSM 266</strain>
    </source>
</reference>
<feature type="chain" id="PRO_5002632422" description="Cytochrome c" evidence="1">
    <location>
        <begin position="22"/>
        <end position="154"/>
    </location>
</feature>
<dbReference type="GO" id="GO:0005506">
    <property type="term" value="F:iron ion binding"/>
    <property type="evidence" value="ECO:0007669"/>
    <property type="project" value="InterPro"/>
</dbReference>
<dbReference type="Proteomes" id="UP000008701">
    <property type="component" value="Chromosome"/>
</dbReference>
<dbReference type="RefSeq" id="WP_011745935.1">
    <property type="nucleotide sequence ID" value="NC_008639.1"/>
</dbReference>
<dbReference type="GO" id="GO:0009055">
    <property type="term" value="F:electron transfer activity"/>
    <property type="evidence" value="ECO:0007669"/>
    <property type="project" value="InterPro"/>
</dbReference>